<dbReference type="SMART" id="SM00448">
    <property type="entry name" value="REC"/>
    <property type="match status" value="1"/>
</dbReference>
<dbReference type="PROSITE" id="PS00622">
    <property type="entry name" value="HTH_LUXR_1"/>
    <property type="match status" value="1"/>
</dbReference>
<dbReference type="GO" id="GO:0006355">
    <property type="term" value="P:regulation of DNA-templated transcription"/>
    <property type="evidence" value="ECO:0007669"/>
    <property type="project" value="InterPro"/>
</dbReference>
<dbReference type="InterPro" id="IPR016032">
    <property type="entry name" value="Sig_transdc_resp-reg_C-effctor"/>
</dbReference>
<dbReference type="STRING" id="1173027.Mic7113_4872"/>
<dbReference type="PRINTS" id="PR00038">
    <property type="entry name" value="HTHLUXR"/>
</dbReference>
<dbReference type="PROSITE" id="PS50043">
    <property type="entry name" value="HTH_LUXR_2"/>
    <property type="match status" value="1"/>
</dbReference>
<evidence type="ECO:0000256" key="1">
    <source>
        <dbReference type="ARBA" id="ARBA00022553"/>
    </source>
</evidence>
<evidence type="ECO:0000256" key="4">
    <source>
        <dbReference type="ARBA" id="ARBA00023125"/>
    </source>
</evidence>
<dbReference type="Gene3D" id="3.40.50.2300">
    <property type="match status" value="1"/>
</dbReference>
<evidence type="ECO:0000313" key="10">
    <source>
        <dbReference type="Proteomes" id="UP000010471"/>
    </source>
</evidence>
<dbReference type="GO" id="GO:0000156">
    <property type="term" value="F:phosphorelay response regulator activity"/>
    <property type="evidence" value="ECO:0007669"/>
    <property type="project" value="TreeGrafter"/>
</dbReference>
<dbReference type="CDD" id="cd06170">
    <property type="entry name" value="LuxR_C_like"/>
    <property type="match status" value="1"/>
</dbReference>
<accession>K9WK20</accession>
<dbReference type="Pfam" id="PF00196">
    <property type="entry name" value="GerE"/>
    <property type="match status" value="1"/>
</dbReference>
<dbReference type="Proteomes" id="UP000010471">
    <property type="component" value="Chromosome"/>
</dbReference>
<evidence type="ECO:0000256" key="6">
    <source>
        <dbReference type="PROSITE-ProRule" id="PRU00169"/>
    </source>
</evidence>
<dbReference type="HOGENOM" id="CLU_000445_30_4_3"/>
<dbReference type="InterPro" id="IPR039420">
    <property type="entry name" value="WalR-like"/>
</dbReference>
<dbReference type="SMART" id="SM00421">
    <property type="entry name" value="HTH_LUXR"/>
    <property type="match status" value="1"/>
</dbReference>
<dbReference type="InterPro" id="IPR011006">
    <property type="entry name" value="CheY-like_superfamily"/>
</dbReference>
<reference evidence="9 10" key="1">
    <citation type="submission" date="2012-06" db="EMBL/GenBank/DDBJ databases">
        <title>Finished chromosome of genome of Microcoleus sp. PCC 7113.</title>
        <authorList>
            <consortium name="US DOE Joint Genome Institute"/>
            <person name="Gugger M."/>
            <person name="Coursin T."/>
            <person name="Rippka R."/>
            <person name="Tandeau De Marsac N."/>
            <person name="Huntemann M."/>
            <person name="Wei C.-L."/>
            <person name="Han J."/>
            <person name="Detter J.C."/>
            <person name="Han C."/>
            <person name="Tapia R."/>
            <person name="Chen A."/>
            <person name="Kyrpides N."/>
            <person name="Mavromatis K."/>
            <person name="Markowitz V."/>
            <person name="Szeto E."/>
            <person name="Ivanova N."/>
            <person name="Pagani I."/>
            <person name="Pati A."/>
            <person name="Goodwin L."/>
            <person name="Nordberg H.P."/>
            <person name="Cantor M.N."/>
            <person name="Hua S.X."/>
            <person name="Woyke T."/>
            <person name="Kerfeld C.A."/>
        </authorList>
    </citation>
    <scope>NUCLEOTIDE SEQUENCE [LARGE SCALE GENOMIC DNA]</scope>
    <source>
        <strain evidence="9 10">PCC 7113</strain>
    </source>
</reference>
<dbReference type="SUPFAM" id="SSF46894">
    <property type="entry name" value="C-terminal effector domain of the bipartite response regulators"/>
    <property type="match status" value="1"/>
</dbReference>
<dbReference type="CDD" id="cd17574">
    <property type="entry name" value="REC_OmpR"/>
    <property type="match status" value="1"/>
</dbReference>
<dbReference type="InterPro" id="IPR036388">
    <property type="entry name" value="WH-like_DNA-bd_sf"/>
</dbReference>
<dbReference type="InterPro" id="IPR000792">
    <property type="entry name" value="Tscrpt_reg_LuxR_C"/>
</dbReference>
<keyword evidence="5" id="KW-0804">Transcription</keyword>
<evidence type="ECO:0000256" key="2">
    <source>
        <dbReference type="ARBA" id="ARBA00023012"/>
    </source>
</evidence>
<evidence type="ECO:0000313" key="9">
    <source>
        <dbReference type="EMBL" id="AFZ20538.1"/>
    </source>
</evidence>
<dbReference type="GO" id="GO:0005829">
    <property type="term" value="C:cytosol"/>
    <property type="evidence" value="ECO:0007669"/>
    <property type="project" value="TreeGrafter"/>
</dbReference>
<evidence type="ECO:0000259" key="7">
    <source>
        <dbReference type="PROSITE" id="PS50043"/>
    </source>
</evidence>
<keyword evidence="1 6" id="KW-0597">Phosphoprotein</keyword>
<feature type="domain" description="Response regulatory" evidence="8">
    <location>
        <begin position="3"/>
        <end position="119"/>
    </location>
</feature>
<feature type="domain" description="HTH luxR-type" evidence="7">
    <location>
        <begin position="165"/>
        <end position="230"/>
    </location>
</feature>
<dbReference type="PANTHER" id="PTHR48111">
    <property type="entry name" value="REGULATOR OF RPOS"/>
    <property type="match status" value="1"/>
</dbReference>
<proteinExistence type="predicted"/>
<dbReference type="OrthoDB" id="466901at2"/>
<keyword evidence="2" id="KW-0902">Two-component regulatory system</keyword>
<dbReference type="PANTHER" id="PTHR48111:SF1">
    <property type="entry name" value="TWO-COMPONENT RESPONSE REGULATOR ORR33"/>
    <property type="match status" value="1"/>
</dbReference>
<dbReference type="eggNOG" id="COG0745">
    <property type="taxonomic scope" value="Bacteria"/>
</dbReference>
<dbReference type="InterPro" id="IPR001789">
    <property type="entry name" value="Sig_transdc_resp-reg_receiver"/>
</dbReference>
<sequence length="244" mass="27726">MKKILIVDDDRTMRTVLTRYLKNRGYQVEQVSSGIDALVAFAKNPPDLVVSDVMMPEMDGLEFCRRLRSTPSGQLMPFIFLSGKGELEDRIYGHEIGADDYLTKPVDPRELVAKIEAQLERTRRIHSEIIRLMQLSMGSRPTSSFNPSSLEETAEISETIPEEASTPMPLPLTPAEERVFWEVIQGLTNKQISDRLFISPRTVQTHLSSILNKLGLENRAQLIRFAYEQGYQAPNEEKESQQEG</sequence>
<organism evidence="9 10">
    <name type="scientific">Allocoleopsis franciscana PCC 7113</name>
    <dbReference type="NCBI Taxonomy" id="1173027"/>
    <lineage>
        <taxon>Bacteria</taxon>
        <taxon>Bacillati</taxon>
        <taxon>Cyanobacteriota</taxon>
        <taxon>Cyanophyceae</taxon>
        <taxon>Coleofasciculales</taxon>
        <taxon>Coleofasciculaceae</taxon>
        <taxon>Allocoleopsis</taxon>
        <taxon>Allocoleopsis franciscana</taxon>
    </lineage>
</organism>
<evidence type="ECO:0000256" key="5">
    <source>
        <dbReference type="ARBA" id="ARBA00023163"/>
    </source>
</evidence>
<evidence type="ECO:0000259" key="8">
    <source>
        <dbReference type="PROSITE" id="PS50110"/>
    </source>
</evidence>
<dbReference type="Gene3D" id="1.10.10.10">
    <property type="entry name" value="Winged helix-like DNA-binding domain superfamily/Winged helix DNA-binding domain"/>
    <property type="match status" value="1"/>
</dbReference>
<keyword evidence="3" id="KW-0805">Transcription regulation</keyword>
<dbReference type="GO" id="GO:0000976">
    <property type="term" value="F:transcription cis-regulatory region binding"/>
    <property type="evidence" value="ECO:0007669"/>
    <property type="project" value="TreeGrafter"/>
</dbReference>
<dbReference type="RefSeq" id="WP_015184673.1">
    <property type="nucleotide sequence ID" value="NC_019738.1"/>
</dbReference>
<dbReference type="GO" id="GO:0032993">
    <property type="term" value="C:protein-DNA complex"/>
    <property type="evidence" value="ECO:0007669"/>
    <property type="project" value="TreeGrafter"/>
</dbReference>
<dbReference type="AlphaFoldDB" id="K9WK20"/>
<name>K9WK20_9CYAN</name>
<keyword evidence="4 9" id="KW-0238">DNA-binding</keyword>
<dbReference type="EMBL" id="CP003630">
    <property type="protein sequence ID" value="AFZ20538.1"/>
    <property type="molecule type" value="Genomic_DNA"/>
</dbReference>
<feature type="modified residue" description="4-aspartylphosphate" evidence="6">
    <location>
        <position position="52"/>
    </location>
</feature>
<protein>
    <submittedName>
        <fullName evidence="9">Response regulator with CheY-like receiver domain and winged-helix DNA-binding domain</fullName>
    </submittedName>
</protein>
<dbReference type="PROSITE" id="PS50110">
    <property type="entry name" value="RESPONSE_REGULATORY"/>
    <property type="match status" value="1"/>
</dbReference>
<gene>
    <name evidence="9" type="ORF">Mic7113_4872</name>
</gene>
<dbReference type="KEGG" id="mic:Mic7113_4872"/>
<dbReference type="FunFam" id="3.40.50.2300:FF:000001">
    <property type="entry name" value="DNA-binding response regulator PhoB"/>
    <property type="match status" value="1"/>
</dbReference>
<evidence type="ECO:0000256" key="3">
    <source>
        <dbReference type="ARBA" id="ARBA00023015"/>
    </source>
</evidence>
<dbReference type="SUPFAM" id="SSF52172">
    <property type="entry name" value="CheY-like"/>
    <property type="match status" value="1"/>
</dbReference>
<dbReference type="Pfam" id="PF00072">
    <property type="entry name" value="Response_reg"/>
    <property type="match status" value="1"/>
</dbReference>
<keyword evidence="10" id="KW-1185">Reference proteome</keyword>